<name>A0A4V1N2J9_9FLAO</name>
<accession>A0A4V1N2J9</accession>
<protein>
    <submittedName>
        <fullName evidence="3">Uncharacterized protein</fullName>
    </submittedName>
</protein>
<evidence type="ECO:0000256" key="2">
    <source>
        <dbReference type="SAM" id="Phobius"/>
    </source>
</evidence>
<keyword evidence="2" id="KW-1133">Transmembrane helix</keyword>
<comment type="caution">
    <text evidence="3">The sequence shown here is derived from an EMBL/GenBank/DDBJ whole genome shotgun (WGS) entry which is preliminary data.</text>
</comment>
<sequence length="338" mass="38339">MATLEQQKQLSDQIKSKLQQFLTISLDELTRETQLGQQLSFKSGEQLFVKIIDLFKKVNSVELYEIPYKMLNGFNGQLDHAISVFDQIKNFNPATNNPVGQRDSLIDQLENQYESYYSTAIPILTTSLLNTNDLSLERAKLNEALTELEKEKEKTKKDSEKYLNEIKDVLSKARQAAVEVGVAQHNMIFKEEADEHKNLSEKWLRWTIGVLIAITLVGIGLLYVKPSDEGAHFLIHFTITKIVILTVMFYALAICTRNYKAHKHNSILNKHRQNALNTFETFSKAAGADLQTKNAVLLEATHTIFSNQQTGYLNNDGESDSPNKIIEIIKNSASKSQE</sequence>
<feature type="transmembrane region" description="Helical" evidence="2">
    <location>
        <begin position="230"/>
        <end position="253"/>
    </location>
</feature>
<evidence type="ECO:0000313" key="3">
    <source>
        <dbReference type="EMBL" id="RXR22147.1"/>
    </source>
</evidence>
<reference evidence="4" key="1">
    <citation type="submission" date="2019-01" db="EMBL/GenBank/DDBJ databases">
        <title>Cytophagaceae bacterium strain CAR-16.</title>
        <authorList>
            <person name="Chen W.-M."/>
        </authorList>
    </citation>
    <scope>NUCLEOTIDE SEQUENCE [LARGE SCALE GENOMIC DNA]</scope>
    <source>
        <strain evidence="4">WWJ-16</strain>
    </source>
</reference>
<evidence type="ECO:0000256" key="1">
    <source>
        <dbReference type="SAM" id="Coils"/>
    </source>
</evidence>
<feature type="coiled-coil region" evidence="1">
    <location>
        <begin position="131"/>
        <end position="165"/>
    </location>
</feature>
<dbReference type="RefSeq" id="WP_129461607.1">
    <property type="nucleotide sequence ID" value="NZ_SBKN01000005.1"/>
</dbReference>
<keyword evidence="4" id="KW-1185">Reference proteome</keyword>
<keyword evidence="1" id="KW-0175">Coiled coil</keyword>
<dbReference type="EMBL" id="SBKN01000005">
    <property type="protein sequence ID" value="RXR22147.1"/>
    <property type="molecule type" value="Genomic_DNA"/>
</dbReference>
<feature type="transmembrane region" description="Helical" evidence="2">
    <location>
        <begin position="203"/>
        <end position="224"/>
    </location>
</feature>
<evidence type="ECO:0000313" key="4">
    <source>
        <dbReference type="Proteomes" id="UP000289857"/>
    </source>
</evidence>
<keyword evidence="2" id="KW-0812">Transmembrane</keyword>
<dbReference type="Proteomes" id="UP000289857">
    <property type="component" value="Unassembled WGS sequence"/>
</dbReference>
<gene>
    <name evidence="3" type="ORF">EQG61_09090</name>
</gene>
<dbReference type="OrthoDB" id="1428328at2"/>
<dbReference type="AlphaFoldDB" id="A0A4V1N2J9"/>
<keyword evidence="2" id="KW-0472">Membrane</keyword>
<organism evidence="3 4">
    <name type="scientific">Flavobacterium stagni</name>
    <dbReference type="NCBI Taxonomy" id="2506421"/>
    <lineage>
        <taxon>Bacteria</taxon>
        <taxon>Pseudomonadati</taxon>
        <taxon>Bacteroidota</taxon>
        <taxon>Flavobacteriia</taxon>
        <taxon>Flavobacteriales</taxon>
        <taxon>Flavobacteriaceae</taxon>
        <taxon>Flavobacterium</taxon>
    </lineage>
</organism>
<proteinExistence type="predicted"/>